<dbReference type="AlphaFoldDB" id="A0AAP0J2I7"/>
<keyword evidence="3" id="KW-1185">Reference proteome</keyword>
<protein>
    <submittedName>
        <fullName evidence="2">Uncharacterized protein</fullName>
    </submittedName>
</protein>
<comment type="caution">
    <text evidence="2">The sequence shown here is derived from an EMBL/GenBank/DDBJ whole genome shotgun (WGS) entry which is preliminary data.</text>
</comment>
<reference evidence="2 3" key="1">
    <citation type="submission" date="2024-01" db="EMBL/GenBank/DDBJ databases">
        <title>Genome assemblies of Stephania.</title>
        <authorList>
            <person name="Yang L."/>
        </authorList>
    </citation>
    <scope>NUCLEOTIDE SEQUENCE [LARGE SCALE GENOMIC DNA]</scope>
    <source>
        <strain evidence="2">JXDWG</strain>
        <tissue evidence="2">Leaf</tissue>
    </source>
</reference>
<gene>
    <name evidence="2" type="ORF">Scep_013767</name>
</gene>
<dbReference type="EMBL" id="JBBNAG010000006">
    <property type="protein sequence ID" value="KAK9124921.1"/>
    <property type="molecule type" value="Genomic_DNA"/>
</dbReference>
<sequence length="64" mass="7106">MNKGNSVKLQEEKKKSKQVGNGESNIDRVDQKHSVVREVDGYTFVDSTRLQISLNKGEDLEGAA</sequence>
<name>A0AAP0J2I7_9MAGN</name>
<evidence type="ECO:0000256" key="1">
    <source>
        <dbReference type="SAM" id="MobiDB-lite"/>
    </source>
</evidence>
<evidence type="ECO:0000313" key="3">
    <source>
        <dbReference type="Proteomes" id="UP001419268"/>
    </source>
</evidence>
<evidence type="ECO:0000313" key="2">
    <source>
        <dbReference type="EMBL" id="KAK9124921.1"/>
    </source>
</evidence>
<feature type="region of interest" description="Disordered" evidence="1">
    <location>
        <begin position="1"/>
        <end position="29"/>
    </location>
</feature>
<organism evidence="2 3">
    <name type="scientific">Stephania cephalantha</name>
    <dbReference type="NCBI Taxonomy" id="152367"/>
    <lineage>
        <taxon>Eukaryota</taxon>
        <taxon>Viridiplantae</taxon>
        <taxon>Streptophyta</taxon>
        <taxon>Embryophyta</taxon>
        <taxon>Tracheophyta</taxon>
        <taxon>Spermatophyta</taxon>
        <taxon>Magnoliopsida</taxon>
        <taxon>Ranunculales</taxon>
        <taxon>Menispermaceae</taxon>
        <taxon>Menispermoideae</taxon>
        <taxon>Cissampelideae</taxon>
        <taxon>Stephania</taxon>
    </lineage>
</organism>
<accession>A0AAP0J2I7</accession>
<proteinExistence type="predicted"/>
<dbReference type="Proteomes" id="UP001419268">
    <property type="component" value="Unassembled WGS sequence"/>
</dbReference>